<accession>A0ABN7T8P2</accession>
<evidence type="ECO:0000313" key="2">
    <source>
        <dbReference type="Proteomes" id="UP001158576"/>
    </source>
</evidence>
<sequence>MIATPLGITGLSLMGLGGYDLGTNLLELNNTYGSFAIGYLGFYLTHMAVTNNFAGFQSQTRRIRQLENKTYPLVENIAVDPESSEISFNLFSGEFRSFHQEDLEIIEDYAPPADFYLSALSMRSKAHYDMQVRMNSEFNIHEIEKTTSSSYLSSIAGFLAQRMNILKQNFVFVKDSSSGEHFRVPLQIPMITKAQFNKYKDVAIVHDLAKALYQRSKKQSSNSFLEMMQISQKKFQFRYVICFYQQTNTLFWTKILGDPKYKKNYWNWRIHAFFHFIWRSKTYLIFPSGLIYIYFTENKDE</sequence>
<name>A0ABN7T8P2_OIKDI</name>
<protein>
    <submittedName>
        <fullName evidence="1">Oidioi.mRNA.OKI2018_I69.chr2.g7904.t1.cds</fullName>
    </submittedName>
</protein>
<proteinExistence type="predicted"/>
<dbReference type="EMBL" id="OU015567">
    <property type="protein sequence ID" value="CAG5113814.1"/>
    <property type="molecule type" value="Genomic_DNA"/>
</dbReference>
<organism evidence="1 2">
    <name type="scientific">Oikopleura dioica</name>
    <name type="common">Tunicate</name>
    <dbReference type="NCBI Taxonomy" id="34765"/>
    <lineage>
        <taxon>Eukaryota</taxon>
        <taxon>Metazoa</taxon>
        <taxon>Chordata</taxon>
        <taxon>Tunicata</taxon>
        <taxon>Appendicularia</taxon>
        <taxon>Copelata</taxon>
        <taxon>Oikopleuridae</taxon>
        <taxon>Oikopleura</taxon>
    </lineage>
</organism>
<dbReference type="Proteomes" id="UP001158576">
    <property type="component" value="Chromosome 2"/>
</dbReference>
<gene>
    <name evidence="1" type="ORF">OKIOD_LOCUS16669</name>
</gene>
<reference evidence="1 2" key="1">
    <citation type="submission" date="2021-04" db="EMBL/GenBank/DDBJ databases">
        <authorList>
            <person name="Bliznina A."/>
        </authorList>
    </citation>
    <scope>NUCLEOTIDE SEQUENCE [LARGE SCALE GENOMIC DNA]</scope>
</reference>
<keyword evidence="2" id="KW-1185">Reference proteome</keyword>
<evidence type="ECO:0000313" key="1">
    <source>
        <dbReference type="EMBL" id="CAG5113814.1"/>
    </source>
</evidence>